<keyword evidence="5 7" id="KW-0645">Protease</keyword>
<evidence type="ECO:0000313" key="10">
    <source>
        <dbReference type="Proteomes" id="UP001594351"/>
    </source>
</evidence>
<comment type="function">
    <text evidence="7">Presumably involved in the processing and regular turnover of intracellular proteins. Catalyzes the removal of unsubstituted N-terminal amino acids from various peptides.</text>
</comment>
<comment type="similarity">
    <text evidence="3 7">Belongs to the peptidase M17 family.</text>
</comment>
<dbReference type="InterPro" id="IPR011356">
    <property type="entry name" value="Leucine_aapep/pepB"/>
</dbReference>
<gene>
    <name evidence="7" type="primary">pepA</name>
    <name evidence="9" type="ORF">ACFL27_01275</name>
</gene>
<feature type="binding site" evidence="7">
    <location>
        <position position="351"/>
    </location>
    <ligand>
        <name>Mn(2+)</name>
        <dbReference type="ChEBI" id="CHEBI:29035"/>
        <label>2</label>
    </ligand>
</feature>
<evidence type="ECO:0000256" key="3">
    <source>
        <dbReference type="ARBA" id="ARBA00009528"/>
    </source>
</evidence>
<comment type="cofactor">
    <cofactor evidence="7">
        <name>Mn(2+)</name>
        <dbReference type="ChEBI" id="CHEBI:29035"/>
    </cofactor>
    <text evidence="7">Binds 2 manganese ions per subunit.</text>
</comment>
<dbReference type="SUPFAM" id="SSF53187">
    <property type="entry name" value="Zn-dependent exopeptidases"/>
    <property type="match status" value="1"/>
</dbReference>
<feature type="binding site" evidence="7">
    <location>
        <position position="272"/>
    </location>
    <ligand>
        <name>Mn(2+)</name>
        <dbReference type="ChEBI" id="CHEBI:29035"/>
        <label>2</label>
    </ligand>
</feature>
<evidence type="ECO:0000256" key="6">
    <source>
        <dbReference type="ARBA" id="ARBA00022801"/>
    </source>
</evidence>
<dbReference type="SUPFAM" id="SSF52949">
    <property type="entry name" value="Macro domain-like"/>
    <property type="match status" value="1"/>
</dbReference>
<name>A0ABV6YRJ7_UNCC1</name>
<feature type="binding site" evidence="7">
    <location>
        <position position="267"/>
    </location>
    <ligand>
        <name>Mn(2+)</name>
        <dbReference type="ChEBI" id="CHEBI:29035"/>
        <label>2</label>
    </ligand>
</feature>
<dbReference type="PROSITE" id="PS00631">
    <property type="entry name" value="CYTOSOL_AP"/>
    <property type="match status" value="1"/>
</dbReference>
<dbReference type="Gene3D" id="3.40.220.10">
    <property type="entry name" value="Leucine Aminopeptidase, subunit E, domain 1"/>
    <property type="match status" value="1"/>
</dbReference>
<sequence length="522" mass="57330">MKTEVFSPQYQQISADAIVIGLFEQRFLSADTISFLPRLAVHQIKKLIESGEITGGSGEFTIVHRFNDVGVKRIVVLGLGSQDTFTLELLRGYIHQLVRHLIKINCREICFFTGGYTGYHEEGALAAAISEGFIHGLHVFKKYKSSPSNQADVQVTLNLVAPCDEASEEIHRGARKGKILGQSVCRTREMAEEPGNVMTPAYLAHSAQLLAKKGQVEVTILDEHDMEREGMNLVLAVSRGSAEPAYLIIIQYVGNPSIQDNVTLLGKGITFDSGGISLKRGGHMYEMKRDMTGGAIVFATMEALLELQPKINVTGVIVASENMPGRRAYKPGDIITSMSGKTIEIFSTDAEGRLLLADTLTYIQQYLSPSIIIDIATLTSATMPSLGPRIVPFFSNRSWLTSMVHHAAQKSGENFWELPVFEEYHERVASHFADCKNNSSKSPHTIGAALFLKEFINDELPWIHIDVAAVDTNDKPYSYIPAGATGIGTKTVIELIGEMESSVFADLHAAYSPLQQKIPTQI</sequence>
<keyword evidence="6 7" id="KW-0378">Hydrolase</keyword>
<dbReference type="InterPro" id="IPR000819">
    <property type="entry name" value="Peptidase_M17_C"/>
</dbReference>
<feature type="domain" description="Cytosol aminopeptidase" evidence="8">
    <location>
        <begin position="347"/>
        <end position="354"/>
    </location>
</feature>
<dbReference type="Proteomes" id="UP001594351">
    <property type="component" value="Unassembled WGS sequence"/>
</dbReference>
<dbReference type="InterPro" id="IPR008283">
    <property type="entry name" value="Peptidase_M17_N"/>
</dbReference>
<feature type="binding site" evidence="7">
    <location>
        <position position="349"/>
    </location>
    <ligand>
        <name>Mn(2+)</name>
        <dbReference type="ChEBI" id="CHEBI:29035"/>
        <label>1</label>
    </ligand>
</feature>
<dbReference type="Pfam" id="PF00883">
    <property type="entry name" value="Peptidase_M17"/>
    <property type="match status" value="1"/>
</dbReference>
<proteinExistence type="inferred from homology"/>
<dbReference type="InterPro" id="IPR023042">
    <property type="entry name" value="Peptidase_M17_leu_NH2_pept"/>
</dbReference>
<protein>
    <recommendedName>
        <fullName evidence="7">Probable cytosol aminopeptidase</fullName>
        <ecNumber evidence="7">3.4.11.1</ecNumber>
    </recommendedName>
    <alternativeName>
        <fullName evidence="7">Leucine aminopeptidase</fullName>
        <shortName evidence="7">LAP</shortName>
        <ecNumber evidence="7">3.4.11.10</ecNumber>
    </alternativeName>
    <alternativeName>
        <fullName evidence="7">Leucyl aminopeptidase</fullName>
    </alternativeName>
</protein>
<feature type="active site" evidence="7">
    <location>
        <position position="353"/>
    </location>
</feature>
<reference evidence="9 10" key="1">
    <citation type="submission" date="2024-09" db="EMBL/GenBank/DDBJ databases">
        <title>Laminarin stimulates single cell rates of sulfate reduction while oxygen inhibits transcriptomic activity in coastal marine sediment.</title>
        <authorList>
            <person name="Lindsay M."/>
            <person name="Orcutt B."/>
            <person name="Emerson D."/>
            <person name="Stepanauskas R."/>
            <person name="D'Angelo T."/>
        </authorList>
    </citation>
    <scope>NUCLEOTIDE SEQUENCE [LARGE SCALE GENOMIC DNA]</scope>
    <source>
        <strain evidence="9">SAG AM-311-K15</strain>
    </source>
</reference>
<feature type="active site" evidence="7">
    <location>
        <position position="279"/>
    </location>
</feature>
<evidence type="ECO:0000256" key="4">
    <source>
        <dbReference type="ARBA" id="ARBA00022438"/>
    </source>
</evidence>
<dbReference type="PANTHER" id="PTHR11963:SF23">
    <property type="entry name" value="CYTOSOL AMINOPEPTIDASE"/>
    <property type="match status" value="1"/>
</dbReference>
<evidence type="ECO:0000256" key="5">
    <source>
        <dbReference type="ARBA" id="ARBA00022670"/>
    </source>
</evidence>
<evidence type="ECO:0000256" key="2">
    <source>
        <dbReference type="ARBA" id="ARBA00000967"/>
    </source>
</evidence>
<evidence type="ECO:0000259" key="8">
    <source>
        <dbReference type="PROSITE" id="PS00631"/>
    </source>
</evidence>
<dbReference type="EC" id="3.4.11.10" evidence="7"/>
<keyword evidence="7" id="KW-0963">Cytoplasm</keyword>
<evidence type="ECO:0000313" key="9">
    <source>
        <dbReference type="EMBL" id="MFC1848812.1"/>
    </source>
</evidence>
<comment type="catalytic activity">
    <reaction evidence="1 7">
        <text>Release of an N-terminal amino acid, Xaa-|-Yaa-, in which Xaa is preferably Leu, but may be other amino acids including Pro although not Arg or Lys, and Yaa may be Pro. Amino acid amides and methyl esters are also readily hydrolyzed, but rates on arylamides are exceedingly low.</text>
        <dbReference type="EC" id="3.4.11.1"/>
    </reaction>
</comment>
<accession>A0ABV6YRJ7</accession>
<dbReference type="EC" id="3.4.11.1" evidence="7"/>
<dbReference type="HAMAP" id="MF_00181">
    <property type="entry name" value="Cytosol_peptidase_M17"/>
    <property type="match status" value="1"/>
</dbReference>
<keyword evidence="4 7" id="KW-0031">Aminopeptidase</keyword>
<dbReference type="EMBL" id="JBHPBY010000008">
    <property type="protein sequence ID" value="MFC1848812.1"/>
    <property type="molecule type" value="Genomic_DNA"/>
</dbReference>
<evidence type="ECO:0000256" key="7">
    <source>
        <dbReference type="HAMAP-Rule" id="MF_00181"/>
    </source>
</evidence>
<dbReference type="Pfam" id="PF02789">
    <property type="entry name" value="Peptidase_M17_N"/>
    <property type="match status" value="1"/>
</dbReference>
<dbReference type="PRINTS" id="PR00481">
    <property type="entry name" value="LAMNOPPTDASE"/>
</dbReference>
<dbReference type="PANTHER" id="PTHR11963">
    <property type="entry name" value="LEUCINE AMINOPEPTIDASE-RELATED"/>
    <property type="match status" value="1"/>
</dbReference>
<feature type="binding site" evidence="7">
    <location>
        <position position="290"/>
    </location>
    <ligand>
        <name>Mn(2+)</name>
        <dbReference type="ChEBI" id="CHEBI:29035"/>
        <label>2</label>
    </ligand>
</feature>
<comment type="caution">
    <text evidence="9">The sequence shown here is derived from an EMBL/GenBank/DDBJ whole genome shotgun (WGS) entry which is preliminary data.</text>
</comment>
<comment type="subcellular location">
    <subcellularLocation>
        <location evidence="7">Cytoplasm</location>
    </subcellularLocation>
</comment>
<dbReference type="Gene3D" id="3.40.630.10">
    <property type="entry name" value="Zn peptidases"/>
    <property type="match status" value="1"/>
</dbReference>
<feature type="binding site" evidence="7">
    <location>
        <position position="272"/>
    </location>
    <ligand>
        <name>Mn(2+)</name>
        <dbReference type="ChEBI" id="CHEBI:29035"/>
        <label>1</label>
    </ligand>
</feature>
<evidence type="ECO:0000256" key="1">
    <source>
        <dbReference type="ARBA" id="ARBA00000135"/>
    </source>
</evidence>
<comment type="catalytic activity">
    <reaction evidence="2 7">
        <text>Release of an N-terminal amino acid, preferentially leucine, but not glutamic or aspartic acids.</text>
        <dbReference type="EC" id="3.4.11.10"/>
    </reaction>
</comment>
<dbReference type="InterPro" id="IPR043472">
    <property type="entry name" value="Macro_dom-like"/>
</dbReference>
<dbReference type="CDD" id="cd00433">
    <property type="entry name" value="Peptidase_M17"/>
    <property type="match status" value="1"/>
</dbReference>
<keyword evidence="10" id="KW-1185">Reference proteome</keyword>
<feature type="binding site" evidence="7">
    <location>
        <position position="351"/>
    </location>
    <ligand>
        <name>Mn(2+)</name>
        <dbReference type="ChEBI" id="CHEBI:29035"/>
        <label>1</label>
    </ligand>
</feature>
<keyword evidence="7" id="KW-0464">Manganese</keyword>
<keyword evidence="7" id="KW-0479">Metal-binding</keyword>
<organism evidence="9 10">
    <name type="scientific">candidate division CSSED10-310 bacterium</name>
    <dbReference type="NCBI Taxonomy" id="2855610"/>
    <lineage>
        <taxon>Bacteria</taxon>
        <taxon>Bacteria division CSSED10-310</taxon>
    </lineage>
</organism>